<feature type="transmembrane region" description="Helical" evidence="1">
    <location>
        <begin position="56"/>
        <end position="73"/>
    </location>
</feature>
<evidence type="ECO:0000313" key="3">
    <source>
        <dbReference type="Proteomes" id="UP000199300"/>
    </source>
</evidence>
<feature type="transmembrane region" description="Helical" evidence="1">
    <location>
        <begin position="6"/>
        <end position="21"/>
    </location>
</feature>
<keyword evidence="3" id="KW-1185">Reference proteome</keyword>
<evidence type="ECO:0000256" key="1">
    <source>
        <dbReference type="SAM" id="Phobius"/>
    </source>
</evidence>
<proteinExistence type="predicted"/>
<keyword evidence="1" id="KW-0472">Membrane</keyword>
<gene>
    <name evidence="2" type="ORF">SAMN04488134_10919</name>
</gene>
<dbReference type="AlphaFoldDB" id="A0A1H8QS54"/>
<evidence type="ECO:0000313" key="2">
    <source>
        <dbReference type="EMBL" id="SEO56644.1"/>
    </source>
</evidence>
<dbReference type="Proteomes" id="UP000199300">
    <property type="component" value="Unassembled WGS sequence"/>
</dbReference>
<dbReference type="OrthoDB" id="3010351at2"/>
<accession>A0A1H8QS54</accession>
<feature type="transmembrane region" description="Helical" evidence="1">
    <location>
        <begin position="33"/>
        <end position="50"/>
    </location>
</feature>
<dbReference type="RefSeq" id="WP_091498651.1">
    <property type="nucleotide sequence ID" value="NZ_FODJ01000009.1"/>
</dbReference>
<keyword evidence="1" id="KW-1133">Transmembrane helix</keyword>
<reference evidence="2 3" key="1">
    <citation type="submission" date="2016-10" db="EMBL/GenBank/DDBJ databases">
        <authorList>
            <person name="de Groot N.N."/>
        </authorList>
    </citation>
    <scope>NUCLEOTIDE SEQUENCE [LARGE SCALE GENOMIC DNA]</scope>
    <source>
        <strain evidence="2 3">CGMCC 1.10434</strain>
    </source>
</reference>
<dbReference type="STRING" id="872970.SAMN04488134_10919"/>
<name>A0A1H8QS54_9BACI</name>
<dbReference type="EMBL" id="FODJ01000009">
    <property type="protein sequence ID" value="SEO56644.1"/>
    <property type="molecule type" value="Genomic_DNA"/>
</dbReference>
<protein>
    <submittedName>
        <fullName evidence="2">Uncharacterized protein</fullName>
    </submittedName>
</protein>
<sequence length="96" mass="11307">MTYFIFALSLLTIVLSGIWLVRQFRKRYQPNRWLVGFIGPLILILPLIFTPNLPNFLWVGLITLFCWTNIYFFETTRMLLETGKIKTGFKSSQVTK</sequence>
<keyword evidence="1" id="KW-0812">Transmembrane</keyword>
<organism evidence="2 3">
    <name type="scientific">Amphibacillus marinus</name>
    <dbReference type="NCBI Taxonomy" id="872970"/>
    <lineage>
        <taxon>Bacteria</taxon>
        <taxon>Bacillati</taxon>
        <taxon>Bacillota</taxon>
        <taxon>Bacilli</taxon>
        <taxon>Bacillales</taxon>
        <taxon>Bacillaceae</taxon>
        <taxon>Amphibacillus</taxon>
    </lineage>
</organism>